<dbReference type="InterPro" id="IPR007599">
    <property type="entry name" value="DER1"/>
</dbReference>
<sequence>MPFANPGENRGGVGDTPGPDAWFKSLPIVTQYWFGATMVITLSTNFGIINPYQIMWSWTGITQSFEFWRFLTPFLFAGGFSFNTLIACYMLVQFSKQYESGGPFNTGAGGGTADYAFCMLLGVGLMLVSYPVVSGWFALPPVFCQNLIYYVLYIWSKRNPTAQANIWGFPMQGIYLPFAYLLMTVFMGNPYMPMLHGMVIGHIYYFMVDVIPAVYGKDFIQTPRFLIDYFGVGHYQPEAAPVARPANNNNNAAGRGGHVWGGGGQRLGTN</sequence>
<gene>
    <name evidence="8" type="ORF">IV203_018713</name>
</gene>
<keyword evidence="9" id="KW-1185">Reference proteome</keyword>
<evidence type="ECO:0000256" key="1">
    <source>
        <dbReference type="ARBA" id="ARBA00004477"/>
    </source>
</evidence>
<feature type="transmembrane region" description="Helical" evidence="7">
    <location>
        <begin position="194"/>
        <end position="215"/>
    </location>
</feature>
<dbReference type="Proteomes" id="UP000693970">
    <property type="component" value="Unassembled WGS sequence"/>
</dbReference>
<evidence type="ECO:0000313" key="9">
    <source>
        <dbReference type="Proteomes" id="UP000693970"/>
    </source>
</evidence>
<accession>A0A9K3M3D9</accession>
<name>A0A9K3M3D9_9STRA</name>
<feature type="transmembrane region" description="Helical" evidence="7">
    <location>
        <begin position="70"/>
        <end position="92"/>
    </location>
</feature>
<keyword evidence="3 7" id="KW-0812">Transmembrane</keyword>
<protein>
    <recommendedName>
        <fullName evidence="7">Derlin</fullName>
    </recommendedName>
</protein>
<comment type="caution">
    <text evidence="8">The sequence shown here is derived from an EMBL/GenBank/DDBJ whole genome shotgun (WGS) entry which is preliminary data.</text>
</comment>
<keyword evidence="4 7" id="KW-0256">Endoplasmic reticulum</keyword>
<proteinExistence type="inferred from homology"/>
<dbReference type="PANTHER" id="PTHR11009">
    <property type="entry name" value="DER1-LIKE PROTEIN, DERLIN"/>
    <property type="match status" value="1"/>
</dbReference>
<dbReference type="OrthoDB" id="1716531at2759"/>
<comment type="similarity">
    <text evidence="2 7">Belongs to the derlin family.</text>
</comment>
<comment type="caution">
    <text evidence="7">Lacks conserved residue(s) required for the propagation of feature annotation.</text>
</comment>
<organism evidence="8 9">
    <name type="scientific">Nitzschia inconspicua</name>
    <dbReference type="NCBI Taxonomy" id="303405"/>
    <lineage>
        <taxon>Eukaryota</taxon>
        <taxon>Sar</taxon>
        <taxon>Stramenopiles</taxon>
        <taxon>Ochrophyta</taxon>
        <taxon>Bacillariophyta</taxon>
        <taxon>Bacillariophyceae</taxon>
        <taxon>Bacillariophycidae</taxon>
        <taxon>Bacillariales</taxon>
        <taxon>Bacillariaceae</taxon>
        <taxon>Nitzschia</taxon>
    </lineage>
</organism>
<reference evidence="8" key="1">
    <citation type="journal article" date="2021" name="Sci. Rep.">
        <title>Diploid genomic architecture of Nitzschia inconspicua, an elite biomass production diatom.</title>
        <authorList>
            <person name="Oliver A."/>
            <person name="Podell S."/>
            <person name="Pinowska A."/>
            <person name="Traller J.C."/>
            <person name="Smith S.R."/>
            <person name="McClure R."/>
            <person name="Beliaev A."/>
            <person name="Bohutskyi P."/>
            <person name="Hill E.A."/>
            <person name="Rabines A."/>
            <person name="Zheng H."/>
            <person name="Allen L.Z."/>
            <person name="Kuo A."/>
            <person name="Grigoriev I.V."/>
            <person name="Allen A.E."/>
            <person name="Hazlebeck D."/>
            <person name="Allen E.E."/>
        </authorList>
    </citation>
    <scope>NUCLEOTIDE SEQUENCE</scope>
    <source>
        <strain evidence="8">Hildebrandi</strain>
    </source>
</reference>
<dbReference type="Pfam" id="PF04511">
    <property type="entry name" value="DER1"/>
    <property type="match status" value="1"/>
</dbReference>
<evidence type="ECO:0000313" key="8">
    <source>
        <dbReference type="EMBL" id="KAG7372570.1"/>
    </source>
</evidence>
<comment type="subcellular location">
    <subcellularLocation>
        <location evidence="1 7">Endoplasmic reticulum membrane</location>
        <topology evidence="1 7">Multi-pass membrane protein</topology>
    </subcellularLocation>
</comment>
<reference evidence="8" key="2">
    <citation type="submission" date="2021-04" db="EMBL/GenBank/DDBJ databases">
        <authorList>
            <person name="Podell S."/>
        </authorList>
    </citation>
    <scope>NUCLEOTIDE SEQUENCE</scope>
    <source>
        <strain evidence="8">Hildebrandi</strain>
    </source>
</reference>
<feature type="transmembrane region" description="Helical" evidence="7">
    <location>
        <begin position="136"/>
        <end position="155"/>
    </location>
</feature>
<evidence type="ECO:0000256" key="4">
    <source>
        <dbReference type="ARBA" id="ARBA00022824"/>
    </source>
</evidence>
<comment type="function">
    <text evidence="7">May be involved in the degradation of misfolded endoplasmic reticulum (ER) luminal proteins.</text>
</comment>
<evidence type="ECO:0000256" key="7">
    <source>
        <dbReference type="RuleBase" id="RU363059"/>
    </source>
</evidence>
<dbReference type="GO" id="GO:0006950">
    <property type="term" value="P:response to stress"/>
    <property type="evidence" value="ECO:0007669"/>
    <property type="project" value="UniProtKB-ARBA"/>
</dbReference>
<evidence type="ECO:0000256" key="3">
    <source>
        <dbReference type="ARBA" id="ARBA00022692"/>
    </source>
</evidence>
<keyword evidence="6 7" id="KW-0472">Membrane</keyword>
<dbReference type="EMBL" id="JAGRRH010000003">
    <property type="protein sequence ID" value="KAG7372570.1"/>
    <property type="molecule type" value="Genomic_DNA"/>
</dbReference>
<evidence type="ECO:0000256" key="5">
    <source>
        <dbReference type="ARBA" id="ARBA00022989"/>
    </source>
</evidence>
<dbReference type="GO" id="GO:0005789">
    <property type="term" value="C:endoplasmic reticulum membrane"/>
    <property type="evidence" value="ECO:0007669"/>
    <property type="project" value="UniProtKB-SubCell"/>
</dbReference>
<feature type="transmembrane region" description="Helical" evidence="7">
    <location>
        <begin position="32"/>
        <end position="50"/>
    </location>
</feature>
<keyword evidence="5 7" id="KW-1133">Transmembrane helix</keyword>
<feature type="transmembrane region" description="Helical" evidence="7">
    <location>
        <begin position="113"/>
        <end position="130"/>
    </location>
</feature>
<evidence type="ECO:0000256" key="2">
    <source>
        <dbReference type="ARBA" id="ARBA00008917"/>
    </source>
</evidence>
<evidence type="ECO:0000256" key="6">
    <source>
        <dbReference type="ARBA" id="ARBA00023136"/>
    </source>
</evidence>
<feature type="transmembrane region" description="Helical" evidence="7">
    <location>
        <begin position="167"/>
        <end position="188"/>
    </location>
</feature>
<dbReference type="AlphaFoldDB" id="A0A9K3M3D9"/>